<evidence type="ECO:0000313" key="1">
    <source>
        <dbReference type="EMBL" id="CAB4001983.1"/>
    </source>
</evidence>
<organism evidence="1 2">
    <name type="scientific">Paramuricea clavata</name>
    <name type="common">Red gorgonian</name>
    <name type="synonym">Violescent sea-whip</name>
    <dbReference type="NCBI Taxonomy" id="317549"/>
    <lineage>
        <taxon>Eukaryota</taxon>
        <taxon>Metazoa</taxon>
        <taxon>Cnidaria</taxon>
        <taxon>Anthozoa</taxon>
        <taxon>Octocorallia</taxon>
        <taxon>Malacalcyonacea</taxon>
        <taxon>Plexauridae</taxon>
        <taxon>Paramuricea</taxon>
    </lineage>
</organism>
<dbReference type="Proteomes" id="UP001152795">
    <property type="component" value="Unassembled WGS sequence"/>
</dbReference>
<accession>A0A7D9E6W7</accession>
<dbReference type="AlphaFoldDB" id="A0A7D9E6W7"/>
<protein>
    <submittedName>
        <fullName evidence="1">Uncharacterized protein</fullName>
    </submittedName>
</protein>
<dbReference type="OrthoDB" id="10037236at2759"/>
<sequence length="80" mass="9096">MAKDPPVYKKLRNKVNRLNNSLRSSFFANKVKNCDNVASWWKSIKQLGGLPKKLPVSNVFVSGKEFHSTELATKINESFL</sequence>
<name>A0A7D9E6W7_PARCT</name>
<feature type="non-terminal residue" evidence="1">
    <location>
        <position position="80"/>
    </location>
</feature>
<proteinExistence type="predicted"/>
<gene>
    <name evidence="1" type="ORF">PACLA_8A076446</name>
</gene>
<comment type="caution">
    <text evidence="1">The sequence shown here is derived from an EMBL/GenBank/DDBJ whole genome shotgun (WGS) entry which is preliminary data.</text>
</comment>
<dbReference type="EMBL" id="CACRXK020004222">
    <property type="protein sequence ID" value="CAB4001983.1"/>
    <property type="molecule type" value="Genomic_DNA"/>
</dbReference>
<reference evidence="1" key="1">
    <citation type="submission" date="2020-04" db="EMBL/GenBank/DDBJ databases">
        <authorList>
            <person name="Alioto T."/>
            <person name="Alioto T."/>
            <person name="Gomez Garrido J."/>
        </authorList>
    </citation>
    <scope>NUCLEOTIDE SEQUENCE</scope>
    <source>
        <strain evidence="1">A484AB</strain>
    </source>
</reference>
<keyword evidence="2" id="KW-1185">Reference proteome</keyword>
<evidence type="ECO:0000313" key="2">
    <source>
        <dbReference type="Proteomes" id="UP001152795"/>
    </source>
</evidence>